<dbReference type="Proteomes" id="UP000178632">
    <property type="component" value="Unassembled WGS sequence"/>
</dbReference>
<protein>
    <submittedName>
        <fullName evidence="1">Uncharacterized protein</fullName>
    </submittedName>
</protein>
<name>A0A1G2ILP3_9BACT</name>
<reference evidence="1 2" key="1">
    <citation type="journal article" date="2016" name="Nat. Commun.">
        <title>Thousands of microbial genomes shed light on interconnected biogeochemical processes in an aquifer system.</title>
        <authorList>
            <person name="Anantharaman K."/>
            <person name="Brown C.T."/>
            <person name="Hug L.A."/>
            <person name="Sharon I."/>
            <person name="Castelle C.J."/>
            <person name="Probst A.J."/>
            <person name="Thomas B.C."/>
            <person name="Singh A."/>
            <person name="Wilkins M.J."/>
            <person name="Karaoz U."/>
            <person name="Brodie E.L."/>
            <person name="Williams K.H."/>
            <person name="Hubbard S.S."/>
            <person name="Banfield J.F."/>
        </authorList>
    </citation>
    <scope>NUCLEOTIDE SEQUENCE [LARGE SCALE GENOMIC DNA]</scope>
</reference>
<accession>A0A1G2ILP3</accession>
<organism evidence="1 2">
    <name type="scientific">Candidatus Staskawiczbacteria bacterium RIFCSPLOWO2_12_FULL_37_15</name>
    <dbReference type="NCBI Taxonomy" id="1802218"/>
    <lineage>
        <taxon>Bacteria</taxon>
        <taxon>Candidatus Staskawicziibacteriota</taxon>
    </lineage>
</organism>
<evidence type="ECO:0000313" key="2">
    <source>
        <dbReference type="Proteomes" id="UP000178632"/>
    </source>
</evidence>
<dbReference type="EMBL" id="MHPE01000051">
    <property type="protein sequence ID" value="OGZ75330.1"/>
    <property type="molecule type" value="Genomic_DNA"/>
</dbReference>
<gene>
    <name evidence="1" type="ORF">A3G45_00985</name>
</gene>
<sequence length="59" mass="6641">MFVRKCDLCEKEVKDPVVASAGFLSGAKLELCDDCGEPILKFLRKNKIIDKNNKEIKKA</sequence>
<evidence type="ECO:0000313" key="1">
    <source>
        <dbReference type="EMBL" id="OGZ75330.1"/>
    </source>
</evidence>
<dbReference type="AlphaFoldDB" id="A0A1G2ILP3"/>
<comment type="caution">
    <text evidence="1">The sequence shown here is derived from an EMBL/GenBank/DDBJ whole genome shotgun (WGS) entry which is preliminary data.</text>
</comment>
<proteinExistence type="predicted"/>